<dbReference type="EMBL" id="BTGU01000848">
    <property type="protein sequence ID" value="GMN69450.1"/>
    <property type="molecule type" value="Genomic_DNA"/>
</dbReference>
<comment type="caution">
    <text evidence="1">The sequence shown here is derived from an EMBL/GenBank/DDBJ whole genome shotgun (WGS) entry which is preliminary data.</text>
</comment>
<name>A0AA88E881_FICCA</name>
<dbReference type="Proteomes" id="UP001187192">
    <property type="component" value="Unassembled WGS sequence"/>
</dbReference>
<protein>
    <submittedName>
        <fullName evidence="1">Uncharacterized protein</fullName>
    </submittedName>
</protein>
<organism evidence="1 2">
    <name type="scientific">Ficus carica</name>
    <name type="common">Common fig</name>
    <dbReference type="NCBI Taxonomy" id="3494"/>
    <lineage>
        <taxon>Eukaryota</taxon>
        <taxon>Viridiplantae</taxon>
        <taxon>Streptophyta</taxon>
        <taxon>Embryophyta</taxon>
        <taxon>Tracheophyta</taxon>
        <taxon>Spermatophyta</taxon>
        <taxon>Magnoliopsida</taxon>
        <taxon>eudicotyledons</taxon>
        <taxon>Gunneridae</taxon>
        <taxon>Pentapetalae</taxon>
        <taxon>rosids</taxon>
        <taxon>fabids</taxon>
        <taxon>Rosales</taxon>
        <taxon>Moraceae</taxon>
        <taxon>Ficeae</taxon>
        <taxon>Ficus</taxon>
    </lineage>
</organism>
<keyword evidence="2" id="KW-1185">Reference proteome</keyword>
<evidence type="ECO:0000313" key="1">
    <source>
        <dbReference type="EMBL" id="GMN69450.1"/>
    </source>
</evidence>
<sequence>MFFSGASKDIIPEKTSSPDFFSNFLSLIFLLRFLSISQAFSQLRSHRFLRLEQVRSPPTSSHSLQCEQFLFQPEDSIAAMRRELRLGFCLQSRDLLLCNCGGNGDGGGSGGGGLEVWVYLGAVKTHESSLHYYPLIETHSKYNKSSHYIVVHSVKTDTFYPRHSLAESARSASTPFEYRSSHF</sequence>
<reference evidence="1" key="1">
    <citation type="submission" date="2023-07" db="EMBL/GenBank/DDBJ databases">
        <title>draft genome sequence of fig (Ficus carica).</title>
        <authorList>
            <person name="Takahashi T."/>
            <person name="Nishimura K."/>
        </authorList>
    </citation>
    <scope>NUCLEOTIDE SEQUENCE</scope>
</reference>
<gene>
    <name evidence="1" type="ORF">TIFTF001_038502</name>
</gene>
<evidence type="ECO:0000313" key="2">
    <source>
        <dbReference type="Proteomes" id="UP001187192"/>
    </source>
</evidence>
<proteinExistence type="predicted"/>
<dbReference type="AlphaFoldDB" id="A0AA88E881"/>
<accession>A0AA88E881</accession>